<evidence type="ECO:0000313" key="2">
    <source>
        <dbReference type="Proteomes" id="UP000196655"/>
    </source>
</evidence>
<reference evidence="2" key="1">
    <citation type="submission" date="2017-05" db="EMBL/GenBank/DDBJ databases">
        <authorList>
            <person name="Macchi M."/>
            <person name="Festa S."/>
            <person name="Coppotelli B.M."/>
            <person name="Morelli I.S."/>
        </authorList>
    </citation>
    <scope>NUCLEOTIDE SEQUENCE [LARGE SCALE GENOMIC DNA]</scope>
    <source>
        <strain evidence="2">I</strain>
    </source>
</reference>
<protein>
    <submittedName>
        <fullName evidence="1">Uncharacterized protein</fullName>
    </submittedName>
</protein>
<dbReference type="OrthoDB" id="156685at2"/>
<dbReference type="RefSeq" id="WP_088153938.1">
    <property type="nucleotide sequence ID" value="NZ_NHON01000057.1"/>
</dbReference>
<keyword evidence="2" id="KW-1185">Reference proteome</keyword>
<dbReference type="Proteomes" id="UP000196655">
    <property type="component" value="Unassembled WGS sequence"/>
</dbReference>
<dbReference type="InterPro" id="IPR049253">
    <property type="entry name" value="DUF6886"/>
</dbReference>
<name>A0A211ZH27_9PROT</name>
<dbReference type="AlphaFoldDB" id="A0A211ZH27"/>
<comment type="caution">
    <text evidence="1">The sequence shown here is derived from an EMBL/GenBank/DDBJ whole genome shotgun (WGS) entry which is preliminary data.</text>
</comment>
<proteinExistence type="predicted"/>
<accession>A0A211ZH27</accession>
<organism evidence="1 2">
    <name type="scientific">Inquilinus limosus</name>
    <dbReference type="NCBI Taxonomy" id="171674"/>
    <lineage>
        <taxon>Bacteria</taxon>
        <taxon>Pseudomonadati</taxon>
        <taxon>Pseudomonadota</taxon>
        <taxon>Alphaproteobacteria</taxon>
        <taxon>Rhodospirillales</taxon>
        <taxon>Rhodospirillaceae</taxon>
        <taxon>Inquilinus</taxon>
    </lineage>
</organism>
<dbReference type="EMBL" id="NHON01000057">
    <property type="protein sequence ID" value="OWJ64484.1"/>
    <property type="molecule type" value="Genomic_DNA"/>
</dbReference>
<evidence type="ECO:0000313" key="1">
    <source>
        <dbReference type="EMBL" id="OWJ64484.1"/>
    </source>
</evidence>
<dbReference type="Pfam" id="PF21820">
    <property type="entry name" value="DUF6886"/>
    <property type="match status" value="1"/>
</dbReference>
<sequence length="183" mass="20359">MRLFHFSDDPAIDRFVPRPVRVPSTRPAGQEWLNGPLVWAIDDAHQMLYLFPRDCPRILAWATPRTSLADREAWLGAARAAAFVETAWIGRLRAAGIHRYELPSETFRSLEDAGMWVSEAAVVPLGRVALAGLDRELARRGVDLRIVDSLAPLAALWDSSLHVSGIRLRNSDTWPLAQSGASR</sequence>
<gene>
    <name evidence="1" type="ORF">BWR60_24605</name>
</gene>